<proteinExistence type="inferred from homology"/>
<dbReference type="PANTHER" id="PTHR15004:SF0">
    <property type="entry name" value="GLUTAMYL-TRNA(GLN) AMIDOTRANSFERASE SUBUNIT C, MITOCHONDRIAL"/>
    <property type="match status" value="1"/>
</dbReference>
<dbReference type="Pfam" id="PF02686">
    <property type="entry name" value="GatC"/>
    <property type="match status" value="1"/>
</dbReference>
<dbReference type="InterPro" id="IPR036113">
    <property type="entry name" value="Asp/Glu-ADT_sf_sub_c"/>
</dbReference>
<name>A0A0F9I9D9_9ZZZZ</name>
<dbReference type="AlphaFoldDB" id="A0A0F9I9D9"/>
<protein>
    <recommendedName>
        <fullName evidence="2">Aspartyl/glutamyl-tRNA(Asn/Gln) amidotransferase subunit C</fullName>
    </recommendedName>
</protein>
<accession>A0A0F9I9D9</accession>
<dbReference type="PANTHER" id="PTHR15004">
    <property type="entry name" value="GLUTAMYL-TRNA(GLN) AMIDOTRANSFERASE SUBUNIT C, MITOCHONDRIAL"/>
    <property type="match status" value="1"/>
</dbReference>
<evidence type="ECO:0008006" key="2">
    <source>
        <dbReference type="Google" id="ProtNLM"/>
    </source>
</evidence>
<dbReference type="EMBL" id="LAZR01020011">
    <property type="protein sequence ID" value="KKL90420.1"/>
    <property type="molecule type" value="Genomic_DNA"/>
</dbReference>
<gene>
    <name evidence="1" type="ORF">LCGC14_1904860</name>
</gene>
<sequence length="95" mass="10908">MSITPEEVRHVALLARVGLSDDEVSRFQGQLSNILDYFQRLQEVDTENVPPTAHTLAMDNVMRDDEPRPSFDKEDVLANAPQREEDLFRVRAILE</sequence>
<reference evidence="1" key="1">
    <citation type="journal article" date="2015" name="Nature">
        <title>Complex archaea that bridge the gap between prokaryotes and eukaryotes.</title>
        <authorList>
            <person name="Spang A."/>
            <person name="Saw J.H."/>
            <person name="Jorgensen S.L."/>
            <person name="Zaremba-Niedzwiedzka K."/>
            <person name="Martijn J."/>
            <person name="Lind A.E."/>
            <person name="van Eijk R."/>
            <person name="Schleper C."/>
            <person name="Guy L."/>
            <person name="Ettema T.J."/>
        </authorList>
    </citation>
    <scope>NUCLEOTIDE SEQUENCE</scope>
</reference>
<comment type="caution">
    <text evidence="1">The sequence shown here is derived from an EMBL/GenBank/DDBJ whole genome shotgun (WGS) entry which is preliminary data.</text>
</comment>
<dbReference type="InterPro" id="IPR003837">
    <property type="entry name" value="GatC"/>
</dbReference>
<dbReference type="GO" id="GO:0006450">
    <property type="term" value="P:regulation of translational fidelity"/>
    <property type="evidence" value="ECO:0007669"/>
    <property type="project" value="InterPro"/>
</dbReference>
<evidence type="ECO:0000313" key="1">
    <source>
        <dbReference type="EMBL" id="KKL90420.1"/>
    </source>
</evidence>
<dbReference type="SUPFAM" id="SSF141000">
    <property type="entry name" value="Glu-tRNAGln amidotransferase C subunit"/>
    <property type="match status" value="1"/>
</dbReference>
<organism evidence="1">
    <name type="scientific">marine sediment metagenome</name>
    <dbReference type="NCBI Taxonomy" id="412755"/>
    <lineage>
        <taxon>unclassified sequences</taxon>
        <taxon>metagenomes</taxon>
        <taxon>ecological metagenomes</taxon>
    </lineage>
</organism>
<dbReference type="HAMAP" id="MF_00122">
    <property type="entry name" value="GatC"/>
    <property type="match status" value="1"/>
</dbReference>
<dbReference type="Gene3D" id="1.10.20.60">
    <property type="entry name" value="Glu-tRNAGln amidotransferase C subunit, N-terminal domain"/>
    <property type="match status" value="1"/>
</dbReference>
<dbReference type="GO" id="GO:0070681">
    <property type="term" value="P:glutaminyl-tRNAGln biosynthesis via transamidation"/>
    <property type="evidence" value="ECO:0007669"/>
    <property type="project" value="TreeGrafter"/>
</dbReference>
<dbReference type="NCBIfam" id="TIGR00135">
    <property type="entry name" value="gatC"/>
    <property type="match status" value="1"/>
</dbReference>